<keyword evidence="1" id="KW-0732">Signal</keyword>
<gene>
    <name evidence="2" type="ORF">AWC35_21365</name>
</gene>
<proteinExistence type="predicted"/>
<organism evidence="2 3">
    <name type="scientific">Gibbsiella quercinecans</name>
    <dbReference type="NCBI Taxonomy" id="929813"/>
    <lineage>
        <taxon>Bacteria</taxon>
        <taxon>Pseudomonadati</taxon>
        <taxon>Pseudomonadota</taxon>
        <taxon>Gammaproteobacteria</taxon>
        <taxon>Enterobacterales</taxon>
        <taxon>Yersiniaceae</taxon>
        <taxon>Gibbsiella</taxon>
    </lineage>
</organism>
<reference evidence="2 3" key="1">
    <citation type="submission" date="2016-01" db="EMBL/GenBank/DDBJ databases">
        <authorList>
            <person name="Oliw E.H."/>
        </authorList>
    </citation>
    <scope>NUCLEOTIDE SEQUENCE [LARGE SCALE GENOMIC DNA]</scope>
    <source>
        <strain evidence="2 3">FRB97</strain>
    </source>
</reference>
<keyword evidence="3" id="KW-1185">Reference proteome</keyword>
<dbReference type="AlphaFoldDB" id="A0A250B622"/>
<dbReference type="Proteomes" id="UP000217182">
    <property type="component" value="Chromosome"/>
</dbReference>
<accession>A0A250B622</accession>
<evidence type="ECO:0000313" key="3">
    <source>
        <dbReference type="Proteomes" id="UP000217182"/>
    </source>
</evidence>
<dbReference type="OrthoDB" id="6490804at2"/>
<evidence type="ECO:0000313" key="2">
    <source>
        <dbReference type="EMBL" id="ATA21683.1"/>
    </source>
</evidence>
<feature type="signal peptide" evidence="1">
    <location>
        <begin position="1"/>
        <end position="23"/>
    </location>
</feature>
<protein>
    <submittedName>
        <fullName evidence="2">Fimbrial protein</fullName>
    </submittedName>
</protein>
<name>A0A250B622_9GAMM</name>
<sequence>MFIKLRQTLFLLCSLAHGAGALAATAYNSGSGSNTYLFIENNIDNEYVVTPGALDPRFSGANVWTKYSTNQTSLGYMGYVGWASANTYYDMWIDNSPITEPFQGIRCMSSGTTCPSVGYIAGAATDANGFYHALAGSSVYNGSYGFASFSAAAYQYFREKSVGSSDSFTLNWCFTSTNYDYAAGTRCKDLTSNATWYYYTLTATKVGHLTLNSTGAMSELWVASDGTPSVNSGSDMCSIATVSGTSGVICKMVSYSLQQTQQVTAALYFRMVLDTAALGFTPAANTVRFSGDGSTWYNYSANTTYSNVFTTAGNYVYVFLSNTFFSNILNNGVTISNNNSLFTFYFTNALTPESGYYQFTASNSLNVTPKEYGISIVATDGSANPSASGTIGSTSPIEFDYKVTTSASRQADAITAQVTGNSTTINDTPYCLFTSADGTLNVPIPAYLSYVSAAGATIESRNSCSEAAIDITNANWTQTAWNAALDDGYYFTTTLKLLFPMNDTRSLYTVSGDDWAGTVSASGEVNVTATWVGVDP</sequence>
<dbReference type="EMBL" id="CP014136">
    <property type="protein sequence ID" value="ATA21683.1"/>
    <property type="molecule type" value="Genomic_DNA"/>
</dbReference>
<dbReference type="RefSeq" id="WP_095848263.1">
    <property type="nucleotide sequence ID" value="NZ_CAMKXY010000039.1"/>
</dbReference>
<feature type="chain" id="PRO_5012219468" evidence="1">
    <location>
        <begin position="24"/>
        <end position="536"/>
    </location>
</feature>
<evidence type="ECO:0000256" key="1">
    <source>
        <dbReference type="SAM" id="SignalP"/>
    </source>
</evidence>
<dbReference type="KEGG" id="gqu:AWC35_21365"/>